<evidence type="ECO:0000256" key="7">
    <source>
        <dbReference type="ARBA" id="ARBA00023242"/>
    </source>
</evidence>
<dbReference type="PANTHER" id="PTHR15459:SF3">
    <property type="entry name" value="POLYAMINE-MODULATED FACTOR 1"/>
    <property type="match status" value="1"/>
</dbReference>
<evidence type="ECO:0000313" key="11">
    <source>
        <dbReference type="EMBL" id="VFQ62483.1"/>
    </source>
</evidence>
<keyword evidence="5" id="KW-0498">Mitosis</keyword>
<dbReference type="Pfam" id="PF03980">
    <property type="entry name" value="Nnf1"/>
    <property type="match status" value="1"/>
</dbReference>
<keyword evidence="4" id="KW-0132">Cell division</keyword>
<keyword evidence="10" id="KW-0175">Coiled coil</keyword>
<comment type="subcellular location">
    <subcellularLocation>
        <location evidence="2">Chromosome</location>
        <location evidence="2">Centromere</location>
        <location evidence="2">Kinetochore</location>
    </subcellularLocation>
    <subcellularLocation>
        <location evidence="1">Nucleus</location>
    </subcellularLocation>
</comment>
<feature type="coiled-coil region" evidence="10">
    <location>
        <begin position="112"/>
        <end position="146"/>
    </location>
</feature>
<sequence>MDDRGGNPLMRQTGMKRSFRFGIHASLTACSQEDFRKAFAKFTPTEQEHLHRFFTEVVSSMQKSIEDEFEDICRDVEVGKVLDTVELLVEEHHLDPLSSQKSDINEAWKHLLEIKKAEVNHLMGMVEKAEEQKRLLSSRIESLKNERTDVSGATDFLDKLRTLNNNVPQAMNP</sequence>
<evidence type="ECO:0000313" key="12">
    <source>
        <dbReference type="Proteomes" id="UP000595140"/>
    </source>
</evidence>
<dbReference type="InterPro" id="IPR007128">
    <property type="entry name" value="PMF1/Nnf1"/>
</dbReference>
<dbReference type="OrthoDB" id="506494at2759"/>
<evidence type="ECO:0000256" key="6">
    <source>
        <dbReference type="ARBA" id="ARBA00022838"/>
    </source>
</evidence>
<evidence type="ECO:0000256" key="9">
    <source>
        <dbReference type="ARBA" id="ARBA00023328"/>
    </source>
</evidence>
<reference evidence="11 12" key="1">
    <citation type="submission" date="2018-04" db="EMBL/GenBank/DDBJ databases">
        <authorList>
            <person name="Vogel A."/>
        </authorList>
    </citation>
    <scope>NUCLEOTIDE SEQUENCE [LARGE SCALE GENOMIC DNA]</scope>
</reference>
<evidence type="ECO:0000256" key="4">
    <source>
        <dbReference type="ARBA" id="ARBA00022618"/>
    </source>
</evidence>
<organism evidence="11 12">
    <name type="scientific">Cuscuta campestris</name>
    <dbReference type="NCBI Taxonomy" id="132261"/>
    <lineage>
        <taxon>Eukaryota</taxon>
        <taxon>Viridiplantae</taxon>
        <taxon>Streptophyta</taxon>
        <taxon>Embryophyta</taxon>
        <taxon>Tracheophyta</taxon>
        <taxon>Spermatophyta</taxon>
        <taxon>Magnoliopsida</taxon>
        <taxon>eudicotyledons</taxon>
        <taxon>Gunneridae</taxon>
        <taxon>Pentapetalae</taxon>
        <taxon>asterids</taxon>
        <taxon>lamiids</taxon>
        <taxon>Solanales</taxon>
        <taxon>Convolvulaceae</taxon>
        <taxon>Cuscuteae</taxon>
        <taxon>Cuscuta</taxon>
        <taxon>Cuscuta subgen. Grammica</taxon>
        <taxon>Cuscuta sect. Cleistogrammica</taxon>
    </lineage>
</organism>
<protein>
    <submittedName>
        <fullName evidence="11">Uncharacterized protein</fullName>
    </submittedName>
</protein>
<evidence type="ECO:0000256" key="10">
    <source>
        <dbReference type="SAM" id="Coils"/>
    </source>
</evidence>
<accession>A0A484K9P9</accession>
<dbReference type="PANTHER" id="PTHR15459">
    <property type="entry name" value="POLYAMINE-MODULATED FACTOR 1"/>
    <property type="match status" value="1"/>
</dbReference>
<keyword evidence="9" id="KW-0137">Centromere</keyword>
<proteinExistence type="predicted"/>
<evidence type="ECO:0000256" key="3">
    <source>
        <dbReference type="ARBA" id="ARBA00022454"/>
    </source>
</evidence>
<evidence type="ECO:0000256" key="2">
    <source>
        <dbReference type="ARBA" id="ARBA00004629"/>
    </source>
</evidence>
<keyword evidence="8" id="KW-0131">Cell cycle</keyword>
<dbReference type="AlphaFoldDB" id="A0A484K9P9"/>
<dbReference type="GO" id="GO:0000444">
    <property type="term" value="C:MIS12/MIND type complex"/>
    <property type="evidence" value="ECO:0007669"/>
    <property type="project" value="InterPro"/>
</dbReference>
<dbReference type="EMBL" id="OOIL02000230">
    <property type="protein sequence ID" value="VFQ62483.1"/>
    <property type="molecule type" value="Genomic_DNA"/>
</dbReference>
<dbReference type="GO" id="GO:0005634">
    <property type="term" value="C:nucleus"/>
    <property type="evidence" value="ECO:0007669"/>
    <property type="project" value="UniProtKB-SubCell"/>
</dbReference>
<evidence type="ECO:0000256" key="8">
    <source>
        <dbReference type="ARBA" id="ARBA00023306"/>
    </source>
</evidence>
<gene>
    <name evidence="11" type="ORF">CCAM_LOCUS4259</name>
</gene>
<evidence type="ECO:0000256" key="1">
    <source>
        <dbReference type="ARBA" id="ARBA00004123"/>
    </source>
</evidence>
<dbReference type="GO" id="GO:0007059">
    <property type="term" value="P:chromosome segregation"/>
    <property type="evidence" value="ECO:0007669"/>
    <property type="project" value="TreeGrafter"/>
</dbReference>
<keyword evidence="7" id="KW-0539">Nucleus</keyword>
<name>A0A484K9P9_9ASTE</name>
<keyword evidence="3" id="KW-0158">Chromosome</keyword>
<dbReference type="Proteomes" id="UP000595140">
    <property type="component" value="Unassembled WGS sequence"/>
</dbReference>
<evidence type="ECO:0000256" key="5">
    <source>
        <dbReference type="ARBA" id="ARBA00022776"/>
    </source>
</evidence>
<keyword evidence="12" id="KW-1185">Reference proteome</keyword>
<dbReference type="GO" id="GO:0051301">
    <property type="term" value="P:cell division"/>
    <property type="evidence" value="ECO:0007669"/>
    <property type="project" value="UniProtKB-KW"/>
</dbReference>
<keyword evidence="6" id="KW-0995">Kinetochore</keyword>